<sequence>HLTIADLLLCFSLPVRIMHHASSSFTISLLSCSVGTSVLYLNMFASILFMGFIAANYMKIFHSLETNFLMTTKASHIISVTVWFVLLAIATSYTILMLMTYEATQYHRTCEHFMNKRVKTLYLAIHTFAAISFLSVLFSLIFFYCKTFHRLRKIQQRQLGSSSTKLVKSCRNMSVLVIVFCFCFVPYHVVRFLYVLLQGHCSQVFYYIKETAVLISVCNICLDPVIYVFLCKDFRTKFNL</sequence>
<evidence type="ECO:0000256" key="1">
    <source>
        <dbReference type="ARBA" id="ARBA00004651"/>
    </source>
</evidence>
<dbReference type="PRINTS" id="PR01157">
    <property type="entry name" value="P2YPURNOCPTR"/>
</dbReference>
<evidence type="ECO:0000256" key="8">
    <source>
        <dbReference type="ARBA" id="ARBA00023224"/>
    </source>
</evidence>
<accession>A0A3Q2CVV8</accession>
<feature type="domain" description="G-protein coupled receptors family 1 profile" evidence="10">
    <location>
        <begin position="1"/>
        <end position="227"/>
    </location>
</feature>
<dbReference type="SUPFAM" id="SSF81321">
    <property type="entry name" value="Family A G protein-coupled receptor-like"/>
    <property type="match status" value="1"/>
</dbReference>
<organism evidence="11 12">
    <name type="scientific">Cyprinodon variegatus</name>
    <name type="common">Sheepshead minnow</name>
    <dbReference type="NCBI Taxonomy" id="28743"/>
    <lineage>
        <taxon>Eukaryota</taxon>
        <taxon>Metazoa</taxon>
        <taxon>Chordata</taxon>
        <taxon>Craniata</taxon>
        <taxon>Vertebrata</taxon>
        <taxon>Euteleostomi</taxon>
        <taxon>Actinopterygii</taxon>
        <taxon>Neopterygii</taxon>
        <taxon>Teleostei</taxon>
        <taxon>Neoteleostei</taxon>
        <taxon>Acanthomorphata</taxon>
        <taxon>Ovalentaria</taxon>
        <taxon>Atherinomorphae</taxon>
        <taxon>Cyprinodontiformes</taxon>
        <taxon>Cyprinodontidae</taxon>
        <taxon>Cyprinodon</taxon>
    </lineage>
</organism>
<dbReference type="InterPro" id="IPR000276">
    <property type="entry name" value="GPCR_Rhodpsn"/>
</dbReference>
<evidence type="ECO:0000313" key="12">
    <source>
        <dbReference type="Proteomes" id="UP000265020"/>
    </source>
</evidence>
<dbReference type="GO" id="GO:0045028">
    <property type="term" value="F:G protein-coupled purinergic nucleotide receptor activity"/>
    <property type="evidence" value="ECO:0007669"/>
    <property type="project" value="TreeGrafter"/>
</dbReference>
<proteinExistence type="predicted"/>
<keyword evidence="8" id="KW-0807">Transducer</keyword>
<dbReference type="InterPro" id="IPR017452">
    <property type="entry name" value="GPCR_Rhodpsn_7TM"/>
</dbReference>
<feature type="transmembrane region" description="Helical" evidence="9">
    <location>
        <begin position="38"/>
        <end position="57"/>
    </location>
</feature>
<evidence type="ECO:0000256" key="5">
    <source>
        <dbReference type="ARBA" id="ARBA00023040"/>
    </source>
</evidence>
<reference evidence="11" key="2">
    <citation type="submission" date="2025-09" db="UniProtKB">
        <authorList>
            <consortium name="Ensembl"/>
        </authorList>
    </citation>
    <scope>IDENTIFICATION</scope>
</reference>
<feature type="transmembrane region" description="Helical" evidence="9">
    <location>
        <begin position="121"/>
        <end position="145"/>
    </location>
</feature>
<keyword evidence="12" id="KW-1185">Reference proteome</keyword>
<feature type="transmembrane region" description="Helical" evidence="9">
    <location>
        <begin position="77"/>
        <end position="101"/>
    </location>
</feature>
<feature type="transmembrane region" description="Helical" evidence="9">
    <location>
        <begin position="175"/>
        <end position="197"/>
    </location>
</feature>
<keyword evidence="4 9" id="KW-1133">Transmembrane helix</keyword>
<evidence type="ECO:0000256" key="6">
    <source>
        <dbReference type="ARBA" id="ARBA00023136"/>
    </source>
</evidence>
<evidence type="ECO:0000256" key="3">
    <source>
        <dbReference type="ARBA" id="ARBA00022692"/>
    </source>
</evidence>
<evidence type="ECO:0000256" key="7">
    <source>
        <dbReference type="ARBA" id="ARBA00023170"/>
    </source>
</evidence>
<dbReference type="Proteomes" id="UP000265020">
    <property type="component" value="Unassembled WGS sequence"/>
</dbReference>
<dbReference type="AlphaFoldDB" id="A0A3Q2CVV8"/>
<evidence type="ECO:0000313" key="11">
    <source>
        <dbReference type="Ensembl" id="ENSCVAP00000009991.1"/>
    </source>
</evidence>
<keyword evidence="6 9" id="KW-0472">Membrane</keyword>
<name>A0A3Q2CVV8_CYPVA</name>
<keyword evidence="3 9" id="KW-0812">Transmembrane</keyword>
<evidence type="ECO:0000256" key="4">
    <source>
        <dbReference type="ARBA" id="ARBA00022989"/>
    </source>
</evidence>
<dbReference type="Ensembl" id="ENSCVAT00000016564.1">
    <property type="protein sequence ID" value="ENSCVAP00000009991.1"/>
    <property type="gene ID" value="ENSCVAG00000012047.1"/>
</dbReference>
<dbReference type="GO" id="GO:0005886">
    <property type="term" value="C:plasma membrane"/>
    <property type="evidence" value="ECO:0007669"/>
    <property type="project" value="UniProtKB-SubCell"/>
</dbReference>
<dbReference type="Pfam" id="PF00001">
    <property type="entry name" value="7tm_1"/>
    <property type="match status" value="1"/>
</dbReference>
<dbReference type="PROSITE" id="PS50262">
    <property type="entry name" value="G_PROTEIN_RECEP_F1_2"/>
    <property type="match status" value="1"/>
</dbReference>
<dbReference type="Gene3D" id="1.20.1070.10">
    <property type="entry name" value="Rhodopsin 7-helix transmembrane proteins"/>
    <property type="match status" value="1"/>
</dbReference>
<keyword evidence="5" id="KW-0297">G-protein coupled receptor</keyword>
<dbReference type="OMA" id="RIMHHAS"/>
<protein>
    <submittedName>
        <fullName evidence="11">P2Y purinoceptor 14-like</fullName>
    </submittedName>
</protein>
<evidence type="ECO:0000259" key="10">
    <source>
        <dbReference type="PROSITE" id="PS50262"/>
    </source>
</evidence>
<dbReference type="GeneTree" id="ENSGT01030000234518"/>
<dbReference type="PRINTS" id="PR00237">
    <property type="entry name" value="GPCRRHODOPSN"/>
</dbReference>
<keyword evidence="7" id="KW-0675">Receptor</keyword>
<keyword evidence="2" id="KW-1003">Cell membrane</keyword>
<feature type="transmembrane region" description="Helical" evidence="9">
    <location>
        <begin position="212"/>
        <end position="230"/>
    </location>
</feature>
<comment type="subcellular location">
    <subcellularLocation>
        <location evidence="1">Cell membrane</location>
        <topology evidence="1">Multi-pass membrane protein</topology>
    </subcellularLocation>
</comment>
<evidence type="ECO:0000256" key="9">
    <source>
        <dbReference type="SAM" id="Phobius"/>
    </source>
</evidence>
<dbReference type="PANTHER" id="PTHR24233">
    <property type="entry name" value="P2Y PURINOCEPTOR-RELATED G-PROTEIN COUPLED RECEPTOR"/>
    <property type="match status" value="1"/>
</dbReference>
<reference evidence="11" key="1">
    <citation type="submission" date="2025-08" db="UniProtKB">
        <authorList>
            <consortium name="Ensembl"/>
        </authorList>
    </citation>
    <scope>IDENTIFICATION</scope>
</reference>
<dbReference type="PANTHER" id="PTHR24233:SF11">
    <property type="entry name" value="P2Y PURINOCEPTOR 14-LIKE"/>
    <property type="match status" value="1"/>
</dbReference>
<evidence type="ECO:0000256" key="2">
    <source>
        <dbReference type="ARBA" id="ARBA00022475"/>
    </source>
</evidence>